<dbReference type="GO" id="GO:0004672">
    <property type="term" value="F:protein kinase activity"/>
    <property type="evidence" value="ECO:0007669"/>
    <property type="project" value="InterPro"/>
</dbReference>
<dbReference type="GO" id="GO:0005524">
    <property type="term" value="F:ATP binding"/>
    <property type="evidence" value="ECO:0007669"/>
    <property type="project" value="InterPro"/>
</dbReference>
<feature type="compositionally biased region" description="Pro residues" evidence="1">
    <location>
        <begin position="82"/>
        <end position="93"/>
    </location>
</feature>
<proteinExistence type="predicted"/>
<feature type="compositionally biased region" description="Polar residues" evidence="1">
    <location>
        <begin position="101"/>
        <end position="110"/>
    </location>
</feature>
<dbReference type="InterPro" id="IPR000719">
    <property type="entry name" value="Prot_kinase_dom"/>
</dbReference>
<comment type="caution">
    <text evidence="3">The sequence shown here is derived from an EMBL/GenBank/DDBJ whole genome shotgun (WGS) entry which is preliminary data.</text>
</comment>
<dbReference type="AlphaFoldDB" id="A0A9W4UA96"/>
<evidence type="ECO:0000313" key="3">
    <source>
        <dbReference type="EMBL" id="CAI6329082.1"/>
    </source>
</evidence>
<organism evidence="3 4">
    <name type="scientific">Periconia digitata</name>
    <dbReference type="NCBI Taxonomy" id="1303443"/>
    <lineage>
        <taxon>Eukaryota</taxon>
        <taxon>Fungi</taxon>
        <taxon>Dikarya</taxon>
        <taxon>Ascomycota</taxon>
        <taxon>Pezizomycotina</taxon>
        <taxon>Dothideomycetes</taxon>
        <taxon>Pleosporomycetidae</taxon>
        <taxon>Pleosporales</taxon>
        <taxon>Massarineae</taxon>
        <taxon>Periconiaceae</taxon>
        <taxon>Periconia</taxon>
    </lineage>
</organism>
<sequence length="326" mass="35865">MNDHIPGGYVLIKDLHECNGNNNEGISLVKDPATQTLPICKKIEDLRGNGTDMEAEALVQLDKFPNIIKLHDYNPVDSTPAAIPPSEPVPASEPPRKDSIFQPSSVLTKSQPPPDSESEAQLSPLPETRPPLNHLFLEYCDLGTLASLTNTHAQLELRIPESFIWYVLYALLKAVHACQTGLGTKPNWRPITHHDIHANNVLLSSSSPDITSSTGGYPRVVLADFGLAEYGSNNYWADVVDVAAVGMSLCWSQFEDDEIYEAMRCGIGVDIAEWPYSQTLYNVLQDLAFGDQMRVAEAVEMVRRGCAVADSMEYGGKVWPSRTVVD</sequence>
<evidence type="ECO:0000259" key="2">
    <source>
        <dbReference type="PROSITE" id="PS50011"/>
    </source>
</evidence>
<dbReference type="SUPFAM" id="SSF56112">
    <property type="entry name" value="Protein kinase-like (PK-like)"/>
    <property type="match status" value="1"/>
</dbReference>
<name>A0A9W4UA96_9PLEO</name>
<dbReference type="PROSITE" id="PS50011">
    <property type="entry name" value="PROTEIN_KINASE_DOM"/>
    <property type="match status" value="1"/>
</dbReference>
<feature type="domain" description="Protein kinase" evidence="2">
    <location>
        <begin position="1"/>
        <end position="326"/>
    </location>
</feature>
<dbReference type="EMBL" id="CAOQHR010000002">
    <property type="protein sequence ID" value="CAI6329082.1"/>
    <property type="molecule type" value="Genomic_DNA"/>
</dbReference>
<feature type="region of interest" description="Disordered" evidence="1">
    <location>
        <begin position="78"/>
        <end position="127"/>
    </location>
</feature>
<dbReference type="InterPro" id="IPR011009">
    <property type="entry name" value="Kinase-like_dom_sf"/>
</dbReference>
<gene>
    <name evidence="3" type="ORF">PDIGIT_LOCUS4072</name>
</gene>
<accession>A0A9W4UA96</accession>
<keyword evidence="4" id="KW-1185">Reference proteome</keyword>
<reference evidence="3" key="1">
    <citation type="submission" date="2023-01" db="EMBL/GenBank/DDBJ databases">
        <authorList>
            <person name="Van Ghelder C."/>
            <person name="Rancurel C."/>
        </authorList>
    </citation>
    <scope>NUCLEOTIDE SEQUENCE</scope>
    <source>
        <strain evidence="3">CNCM I-4278</strain>
    </source>
</reference>
<dbReference type="OrthoDB" id="310217at2759"/>
<evidence type="ECO:0000313" key="4">
    <source>
        <dbReference type="Proteomes" id="UP001152607"/>
    </source>
</evidence>
<dbReference type="Gene3D" id="1.10.510.10">
    <property type="entry name" value="Transferase(Phosphotransferase) domain 1"/>
    <property type="match status" value="1"/>
</dbReference>
<protein>
    <recommendedName>
        <fullName evidence="2">Protein kinase domain-containing protein</fullName>
    </recommendedName>
</protein>
<dbReference type="Proteomes" id="UP001152607">
    <property type="component" value="Unassembled WGS sequence"/>
</dbReference>
<evidence type="ECO:0000256" key="1">
    <source>
        <dbReference type="SAM" id="MobiDB-lite"/>
    </source>
</evidence>